<dbReference type="Proteomes" id="UP001549366">
    <property type="component" value="Unassembled WGS sequence"/>
</dbReference>
<evidence type="ECO:0000256" key="6">
    <source>
        <dbReference type="ARBA" id="ARBA00022692"/>
    </source>
</evidence>
<sequence>MTTPPHSRLIFLFVSAVCAALMAFSFYLQFALELEPCPLCISQRIVITGLGIVALVAALHNPVNRGYRRYGGFLALFSLAGALLAGRQIWIQNLPPEKVPACMPGIEYLVDILPVTDLLRIMLTGTGDCADVQWVFLGLTIPGWTLILFIGFIVAGLFECLRKRDSVV</sequence>
<evidence type="ECO:0000256" key="9">
    <source>
        <dbReference type="ARBA" id="ARBA00023002"/>
    </source>
</evidence>
<evidence type="ECO:0000256" key="15">
    <source>
        <dbReference type="SAM" id="Phobius"/>
    </source>
</evidence>
<keyword evidence="17" id="KW-1185">Reference proteome</keyword>
<feature type="topological domain" description="Periplasmic" evidence="14">
    <location>
        <begin position="28"/>
        <end position="45"/>
    </location>
</feature>
<comment type="subcellular location">
    <subcellularLocation>
        <location evidence="1">Cell inner membrane</location>
        <topology evidence="1">Multi-pass membrane protein</topology>
    </subcellularLocation>
    <subcellularLocation>
        <location evidence="14">Cell membrane</location>
        <topology evidence="14">Multi-pass membrane protein</topology>
    </subcellularLocation>
</comment>
<evidence type="ECO:0000256" key="3">
    <source>
        <dbReference type="ARBA" id="ARBA00022448"/>
    </source>
</evidence>
<evidence type="ECO:0000256" key="10">
    <source>
        <dbReference type="ARBA" id="ARBA00023136"/>
    </source>
</evidence>
<keyword evidence="8 14" id="KW-1133">Transmembrane helix</keyword>
<feature type="topological domain" description="Cytoplasmic" evidence="14">
    <location>
        <begin position="1"/>
        <end position="10"/>
    </location>
</feature>
<keyword evidence="5" id="KW-0997">Cell inner membrane</keyword>
<reference evidence="16 17" key="1">
    <citation type="submission" date="2024-06" db="EMBL/GenBank/DDBJ databases">
        <title>Genomic Encyclopedia of Type Strains, Phase V (KMG-V): Genome sequencing to study the core and pangenomes of soil and plant-associated prokaryotes.</title>
        <authorList>
            <person name="Whitman W."/>
        </authorList>
    </citation>
    <scope>NUCLEOTIDE SEQUENCE [LARGE SCALE GENOMIC DNA]</scope>
    <source>
        <strain evidence="16 17">NE40</strain>
    </source>
</reference>
<gene>
    <name evidence="14" type="primary">dsbB</name>
    <name evidence="16" type="ORF">V5J35_002719</name>
</gene>
<comment type="function">
    <text evidence="14">Required for disulfide bond formation in some periplasmic proteins. Acts by oxidizing the DsbA protein.</text>
</comment>
<protein>
    <recommendedName>
        <fullName evidence="14">Disulfide bond formation protein B</fullName>
    </recommendedName>
    <alternativeName>
        <fullName evidence="14">Disulfide oxidoreductase</fullName>
    </alternativeName>
</protein>
<dbReference type="InterPro" id="IPR023380">
    <property type="entry name" value="DsbB-like_sf"/>
</dbReference>
<evidence type="ECO:0000256" key="4">
    <source>
        <dbReference type="ARBA" id="ARBA00022475"/>
    </source>
</evidence>
<dbReference type="SUPFAM" id="SSF158442">
    <property type="entry name" value="DsbB-like"/>
    <property type="match status" value="1"/>
</dbReference>
<evidence type="ECO:0000256" key="7">
    <source>
        <dbReference type="ARBA" id="ARBA00022982"/>
    </source>
</evidence>
<evidence type="ECO:0000313" key="17">
    <source>
        <dbReference type="Proteomes" id="UP001549366"/>
    </source>
</evidence>
<name>A0ABV2SIC9_9GAMM</name>
<dbReference type="Pfam" id="PF02600">
    <property type="entry name" value="DsbB"/>
    <property type="match status" value="1"/>
</dbReference>
<dbReference type="RefSeq" id="WP_354007677.1">
    <property type="nucleotide sequence ID" value="NZ_JBEWTA010000001.1"/>
</dbReference>
<evidence type="ECO:0000256" key="5">
    <source>
        <dbReference type="ARBA" id="ARBA00022519"/>
    </source>
</evidence>
<dbReference type="InterPro" id="IPR022920">
    <property type="entry name" value="Disulphide_bond_form_DsbB"/>
</dbReference>
<organism evidence="16 17">
    <name type="scientific">Endozoicomonas lisbonensis</name>
    <dbReference type="NCBI Taxonomy" id="3120522"/>
    <lineage>
        <taxon>Bacteria</taxon>
        <taxon>Pseudomonadati</taxon>
        <taxon>Pseudomonadota</taxon>
        <taxon>Gammaproteobacteria</taxon>
        <taxon>Oceanospirillales</taxon>
        <taxon>Endozoicomonadaceae</taxon>
        <taxon>Endozoicomonas</taxon>
    </lineage>
</organism>
<evidence type="ECO:0000256" key="11">
    <source>
        <dbReference type="ARBA" id="ARBA00023157"/>
    </source>
</evidence>
<feature type="topological domain" description="Cytoplasmic" evidence="14">
    <location>
        <begin position="163"/>
        <end position="168"/>
    </location>
</feature>
<comment type="similarity">
    <text evidence="2 14">Belongs to the DsbB family.</text>
</comment>
<feature type="transmembrane region" description="Helical" evidence="15">
    <location>
        <begin position="41"/>
        <end position="59"/>
    </location>
</feature>
<dbReference type="HAMAP" id="MF_00286">
    <property type="entry name" value="DsbB"/>
    <property type="match status" value="1"/>
</dbReference>
<feature type="transmembrane region" description="Helical" evidence="15">
    <location>
        <begin position="9"/>
        <end position="29"/>
    </location>
</feature>
<keyword evidence="10 14" id="KW-0472">Membrane</keyword>
<keyword evidence="12 14" id="KW-0143">Chaperone</keyword>
<evidence type="ECO:0000256" key="2">
    <source>
        <dbReference type="ARBA" id="ARBA00008823"/>
    </source>
</evidence>
<keyword evidence="13 14" id="KW-0676">Redox-active center</keyword>
<dbReference type="PANTHER" id="PTHR36570">
    <property type="entry name" value="DISULFIDE BOND FORMATION PROTEIN B"/>
    <property type="match status" value="1"/>
</dbReference>
<evidence type="ECO:0000313" key="16">
    <source>
        <dbReference type="EMBL" id="MET4757527.1"/>
    </source>
</evidence>
<dbReference type="InterPro" id="IPR003752">
    <property type="entry name" value="DiS_bond_form_DsbB/BdbC"/>
</dbReference>
<evidence type="ECO:0000256" key="1">
    <source>
        <dbReference type="ARBA" id="ARBA00004429"/>
    </source>
</evidence>
<comment type="caution">
    <text evidence="16">The sequence shown here is derived from an EMBL/GenBank/DDBJ whole genome shotgun (WGS) entry which is preliminary data.</text>
</comment>
<dbReference type="InterPro" id="IPR050183">
    <property type="entry name" value="DsbB"/>
</dbReference>
<keyword evidence="3 14" id="KW-0813">Transport</keyword>
<dbReference type="PANTHER" id="PTHR36570:SF3">
    <property type="entry name" value="DISULFIDE BOND FORMATION PROTEIN B"/>
    <property type="match status" value="1"/>
</dbReference>
<accession>A0ABV2SIC9</accession>
<dbReference type="EMBL" id="JBEWTB010000002">
    <property type="protein sequence ID" value="MET4757527.1"/>
    <property type="molecule type" value="Genomic_DNA"/>
</dbReference>
<feature type="disulfide bond" description="Redox-active" evidence="14">
    <location>
        <begin position="37"/>
        <end position="40"/>
    </location>
</feature>
<keyword evidence="11 14" id="KW-1015">Disulfide bond</keyword>
<keyword evidence="6 14" id="KW-0812">Transmembrane</keyword>
<feature type="transmembrane region" description="Helical" evidence="15">
    <location>
        <begin position="71"/>
        <end position="90"/>
    </location>
</feature>
<feature type="topological domain" description="Cytoplasmic" evidence="14">
    <location>
        <begin position="63"/>
        <end position="68"/>
    </location>
</feature>
<keyword evidence="9 14" id="KW-0560">Oxidoreductase</keyword>
<evidence type="ECO:0000256" key="12">
    <source>
        <dbReference type="ARBA" id="ARBA00023186"/>
    </source>
</evidence>
<evidence type="ECO:0000256" key="13">
    <source>
        <dbReference type="ARBA" id="ARBA00023284"/>
    </source>
</evidence>
<dbReference type="GO" id="GO:0016491">
    <property type="term" value="F:oxidoreductase activity"/>
    <property type="evidence" value="ECO:0007669"/>
    <property type="project" value="UniProtKB-KW"/>
</dbReference>
<feature type="transmembrane region" description="Helical" evidence="15">
    <location>
        <begin position="134"/>
        <end position="158"/>
    </location>
</feature>
<dbReference type="Gene3D" id="1.20.1550.10">
    <property type="entry name" value="DsbB-like"/>
    <property type="match status" value="1"/>
</dbReference>
<proteinExistence type="inferred from homology"/>
<keyword evidence="7 14" id="KW-0249">Electron transport</keyword>
<evidence type="ECO:0000256" key="8">
    <source>
        <dbReference type="ARBA" id="ARBA00022989"/>
    </source>
</evidence>
<evidence type="ECO:0000256" key="14">
    <source>
        <dbReference type="HAMAP-Rule" id="MF_00286"/>
    </source>
</evidence>
<keyword evidence="4 14" id="KW-1003">Cell membrane</keyword>
<comment type="caution">
    <text evidence="14">Lacks conserved residue(s) required for the propagation of feature annotation.</text>
</comment>